<protein>
    <submittedName>
        <fullName evidence="1">Uncharacterized protein</fullName>
    </submittedName>
</protein>
<dbReference type="Proteomes" id="UP000228756">
    <property type="component" value="Unassembled WGS sequence"/>
</dbReference>
<accession>A0A2M6NSC0</accession>
<organism evidence="1 2">
    <name type="scientific">Candidatus Nealsonbacteria bacterium CG10_big_fil_rev_8_21_14_0_10_36_24</name>
    <dbReference type="NCBI Taxonomy" id="1974710"/>
    <lineage>
        <taxon>Bacteria</taxon>
        <taxon>Candidatus Nealsoniibacteriota</taxon>
    </lineage>
</organism>
<evidence type="ECO:0000313" key="1">
    <source>
        <dbReference type="EMBL" id="PIR72517.1"/>
    </source>
</evidence>
<name>A0A2M6NSC0_9BACT</name>
<reference evidence="2" key="1">
    <citation type="submission" date="2017-09" db="EMBL/GenBank/DDBJ databases">
        <title>Depth-based differentiation of microbial function through sediment-hosted aquifers and enrichment of novel symbionts in the deep terrestrial subsurface.</title>
        <authorList>
            <person name="Probst A.J."/>
            <person name="Ladd B."/>
            <person name="Jarett J.K."/>
            <person name="Geller-Mcgrath D.E."/>
            <person name="Sieber C.M.K."/>
            <person name="Emerson J.B."/>
            <person name="Anantharaman K."/>
            <person name="Thomas B.C."/>
            <person name="Malmstrom R."/>
            <person name="Stieglmeier M."/>
            <person name="Klingl A."/>
            <person name="Woyke T."/>
            <person name="Ryan C.M."/>
            <person name="Banfield J.F."/>
        </authorList>
    </citation>
    <scope>NUCLEOTIDE SEQUENCE [LARGE SCALE GENOMIC DNA]</scope>
</reference>
<dbReference type="EMBL" id="PFCJ01000012">
    <property type="protein sequence ID" value="PIR72517.1"/>
    <property type="molecule type" value="Genomic_DNA"/>
</dbReference>
<sequence>MDEKRKGEIALVLLKYRMGREGIRLTPDIKRDFGNIAKETGIPQDELKEFVKIFVEELLEETFGK</sequence>
<dbReference type="AlphaFoldDB" id="A0A2M6NSC0"/>
<comment type="caution">
    <text evidence="1">The sequence shown here is derived from an EMBL/GenBank/DDBJ whole genome shotgun (WGS) entry which is preliminary data.</text>
</comment>
<evidence type="ECO:0000313" key="2">
    <source>
        <dbReference type="Proteomes" id="UP000228756"/>
    </source>
</evidence>
<gene>
    <name evidence="1" type="ORF">COU42_00970</name>
</gene>
<proteinExistence type="predicted"/>